<dbReference type="InterPro" id="IPR001680">
    <property type="entry name" value="WD40_rpt"/>
</dbReference>
<dbReference type="Pfam" id="PF00400">
    <property type="entry name" value="WD40"/>
    <property type="match status" value="1"/>
</dbReference>
<organism evidence="1 2">
    <name type="scientific">Paramecium pentaurelia</name>
    <dbReference type="NCBI Taxonomy" id="43138"/>
    <lineage>
        <taxon>Eukaryota</taxon>
        <taxon>Sar</taxon>
        <taxon>Alveolata</taxon>
        <taxon>Ciliophora</taxon>
        <taxon>Intramacronucleata</taxon>
        <taxon>Oligohymenophorea</taxon>
        <taxon>Peniculida</taxon>
        <taxon>Parameciidae</taxon>
        <taxon>Paramecium</taxon>
    </lineage>
</organism>
<dbReference type="OrthoDB" id="412867at2759"/>
<dbReference type="PANTHER" id="PTHR22844">
    <property type="entry name" value="F-BOX AND WD40 DOMAIN PROTEIN"/>
    <property type="match status" value="1"/>
</dbReference>
<keyword evidence="2" id="KW-1185">Reference proteome</keyword>
<protein>
    <submittedName>
        <fullName evidence="1">Uncharacterized protein</fullName>
    </submittedName>
</protein>
<dbReference type="EMBL" id="CAJJDO010000079">
    <property type="protein sequence ID" value="CAD8182628.1"/>
    <property type="molecule type" value="Genomic_DNA"/>
</dbReference>
<proteinExistence type="predicted"/>
<evidence type="ECO:0000313" key="1">
    <source>
        <dbReference type="EMBL" id="CAD8182628.1"/>
    </source>
</evidence>
<dbReference type="PANTHER" id="PTHR22844:SF387">
    <property type="entry name" value="F3I6.5 PROTEIN"/>
    <property type="match status" value="1"/>
</dbReference>
<reference evidence="1" key="1">
    <citation type="submission" date="2021-01" db="EMBL/GenBank/DDBJ databases">
        <authorList>
            <consortium name="Genoscope - CEA"/>
            <person name="William W."/>
        </authorList>
    </citation>
    <scope>NUCLEOTIDE SEQUENCE</scope>
</reference>
<dbReference type="Proteomes" id="UP000689195">
    <property type="component" value="Unassembled WGS sequence"/>
</dbReference>
<dbReference type="AlphaFoldDB" id="A0A8S1VXH1"/>
<name>A0A8S1VXH1_9CILI</name>
<evidence type="ECO:0000313" key="2">
    <source>
        <dbReference type="Proteomes" id="UP000689195"/>
    </source>
</evidence>
<comment type="caution">
    <text evidence="1">The sequence shown here is derived from an EMBL/GenBank/DDBJ whole genome shotgun (WGS) entry which is preliminary data.</text>
</comment>
<accession>A0A8S1VXH1</accession>
<dbReference type="InterPro" id="IPR045182">
    <property type="entry name" value="JINGUBANG-like"/>
</dbReference>
<gene>
    <name evidence="1" type="ORF">PPENT_87.1.T0790038</name>
</gene>
<sequence length="288" mass="34266">MDSKSQIIIFMMNQKRCPQNKIKLMATSKYSSMKFRKPIFVGLQNCILQWITLINCQNILNVKKPCQIQNWILGNLQEGTDNDDMTWIVKQNQLNKKIYKKMKSNQSQLINLDVGHQILILMGQLWYQLNRINQSMELSKWNNQITNKIVLNINQKQNSLVAGDNTIRCWKQSDSIYWISSQPYKEPKLFVRFSLNQNEDLQFSGSDDNLIRLWKVYFDKKILTYNYLLDKHNNEVMALSLNQSESLLVSCADGKNQIIIWERREQDKYEFKQFVIMDEFITQKKIYH</sequence>